<keyword evidence="2" id="KW-1185">Reference proteome</keyword>
<dbReference type="AlphaFoldDB" id="A0A0C2NJU5"/>
<accession>A0A0C2NJU5</accession>
<dbReference type="EMBL" id="JWZT01000464">
    <property type="protein sequence ID" value="KII74312.1"/>
    <property type="molecule type" value="Genomic_DNA"/>
</dbReference>
<protein>
    <submittedName>
        <fullName evidence="1">Uncharacterized protein</fullName>
    </submittedName>
</protein>
<dbReference type="Proteomes" id="UP000031668">
    <property type="component" value="Unassembled WGS sequence"/>
</dbReference>
<proteinExistence type="predicted"/>
<evidence type="ECO:0000313" key="2">
    <source>
        <dbReference type="Proteomes" id="UP000031668"/>
    </source>
</evidence>
<sequence>MQVAHDLIDATKGIDKYMTLSHPESNIYHLIKSMILSRYIIYSALCLDALMEQKPQRRYDAYCKYCANNDIYSEQNNQSLLNMSLFSTTNSSQFLSIFIMAFALESNQKR</sequence>
<evidence type="ECO:0000313" key="1">
    <source>
        <dbReference type="EMBL" id="KII74312.1"/>
    </source>
</evidence>
<gene>
    <name evidence="1" type="ORF">RF11_04973</name>
</gene>
<name>A0A0C2NJU5_THEKT</name>
<reference evidence="1 2" key="1">
    <citation type="journal article" date="2014" name="Genome Biol. Evol.">
        <title>The genome of the myxosporean Thelohanellus kitauei shows adaptations to nutrient acquisition within its fish host.</title>
        <authorList>
            <person name="Yang Y."/>
            <person name="Xiong J."/>
            <person name="Zhou Z."/>
            <person name="Huo F."/>
            <person name="Miao W."/>
            <person name="Ran C."/>
            <person name="Liu Y."/>
            <person name="Zhang J."/>
            <person name="Feng J."/>
            <person name="Wang M."/>
            <person name="Wang M."/>
            <person name="Wang L."/>
            <person name="Yao B."/>
        </authorList>
    </citation>
    <scope>NUCLEOTIDE SEQUENCE [LARGE SCALE GENOMIC DNA]</scope>
    <source>
        <strain evidence="1">Wuqing</strain>
    </source>
</reference>
<organism evidence="1 2">
    <name type="scientific">Thelohanellus kitauei</name>
    <name type="common">Myxosporean</name>
    <dbReference type="NCBI Taxonomy" id="669202"/>
    <lineage>
        <taxon>Eukaryota</taxon>
        <taxon>Metazoa</taxon>
        <taxon>Cnidaria</taxon>
        <taxon>Myxozoa</taxon>
        <taxon>Myxosporea</taxon>
        <taxon>Bivalvulida</taxon>
        <taxon>Platysporina</taxon>
        <taxon>Myxobolidae</taxon>
        <taxon>Thelohanellus</taxon>
    </lineage>
</organism>
<comment type="caution">
    <text evidence="1">The sequence shown here is derived from an EMBL/GenBank/DDBJ whole genome shotgun (WGS) entry which is preliminary data.</text>
</comment>